<dbReference type="Pfam" id="PF00205">
    <property type="entry name" value="TPP_enzyme_M"/>
    <property type="match status" value="1"/>
</dbReference>
<dbReference type="Gene3D" id="3.40.50.970">
    <property type="match status" value="2"/>
</dbReference>
<evidence type="ECO:0000256" key="9">
    <source>
        <dbReference type="ARBA" id="ARBA00044518"/>
    </source>
</evidence>
<name>A0A1E4SXX0_9ASCO</name>
<comment type="cofactor">
    <cofactor evidence="1">
        <name>thiamine diphosphate</name>
        <dbReference type="ChEBI" id="CHEBI:58937"/>
    </cofactor>
</comment>
<dbReference type="InterPro" id="IPR029061">
    <property type="entry name" value="THDP-binding"/>
</dbReference>
<evidence type="ECO:0000256" key="10">
    <source>
        <dbReference type="RuleBase" id="RU362132"/>
    </source>
</evidence>
<evidence type="ECO:0000256" key="1">
    <source>
        <dbReference type="ARBA" id="ARBA00001964"/>
    </source>
</evidence>
<dbReference type="STRING" id="983967.A0A1E4SXX0"/>
<keyword evidence="4" id="KW-0460">Magnesium</keyword>
<dbReference type="EC" id="4.1.2.63" evidence="9"/>
<dbReference type="InterPro" id="IPR029035">
    <property type="entry name" value="DHS-like_NAD/FAD-binding_dom"/>
</dbReference>
<dbReference type="SUPFAM" id="SSF52467">
    <property type="entry name" value="DHS-like NAD/FAD-binding domain"/>
    <property type="match status" value="1"/>
</dbReference>
<dbReference type="Proteomes" id="UP000094801">
    <property type="component" value="Unassembled WGS sequence"/>
</dbReference>
<evidence type="ECO:0000256" key="4">
    <source>
        <dbReference type="ARBA" id="ARBA00022842"/>
    </source>
</evidence>
<dbReference type="GO" id="GO:0030976">
    <property type="term" value="F:thiamine pyrophosphate binding"/>
    <property type="evidence" value="ECO:0007669"/>
    <property type="project" value="InterPro"/>
</dbReference>
<dbReference type="GO" id="GO:0001561">
    <property type="term" value="P:fatty acid alpha-oxidation"/>
    <property type="evidence" value="ECO:0007669"/>
    <property type="project" value="TreeGrafter"/>
</dbReference>
<feature type="domain" description="Thiamine pyrophosphate enzyme TPP-binding" evidence="12">
    <location>
        <begin position="400"/>
        <end position="552"/>
    </location>
</feature>
<dbReference type="PANTHER" id="PTHR43710">
    <property type="entry name" value="2-HYDROXYACYL-COA LYASE"/>
    <property type="match status" value="1"/>
</dbReference>
<comment type="catalytic activity">
    <reaction evidence="7">
        <text>a 2-hydroxy-3-methyl fatty acyl-CoA = a 2-methyl-branched fatty aldehyde + formyl-CoA</text>
        <dbReference type="Rhea" id="RHEA:25375"/>
        <dbReference type="ChEBI" id="CHEBI:49188"/>
        <dbReference type="ChEBI" id="CHEBI:57376"/>
        <dbReference type="ChEBI" id="CHEBI:58783"/>
        <dbReference type="EC" id="4.1.2.63"/>
    </reaction>
    <physiologicalReaction direction="left-to-right" evidence="7">
        <dbReference type="Rhea" id="RHEA:25376"/>
    </physiologicalReaction>
</comment>
<evidence type="ECO:0000256" key="3">
    <source>
        <dbReference type="ARBA" id="ARBA00022723"/>
    </source>
</evidence>
<dbReference type="Pfam" id="PF02776">
    <property type="entry name" value="TPP_enzyme_N"/>
    <property type="match status" value="1"/>
</dbReference>
<comment type="similarity">
    <text evidence="2 10">Belongs to the TPP enzyme family.</text>
</comment>
<keyword evidence="6" id="KW-0456">Lyase</keyword>
<sequence>MTTTGAKTIAETLKKLGVKTVFGIVGIPIVEIAESCISNGIKFISFRNEQQASYAASLYGYMTNRPGVLLVVGGPGIINALSGIHNSNSNKWPLLVLAGSSGIHEINKAGGFQELDQVSLLKNGRFAKFAAQPDSVSSVSALITKAYLICNSGRPGTSYVDFRADIIQQEVDINDVSLRGIDEFDESSYMLVSQPDPRKLKNVIDVLKSAKSPLLIVGKGAANSYQEVREFVDIHKIPFLPTPMGKGIVPDSHSLNVSSGRSLALKNADVIILAGARLNWMLHFGEPPKFNKDVQLIQIDSDAEELAADPRCLKYGLNGDVGTTLKSISTLLDSKLVFPPISSSILASIEKNDTKRKQSETISSSSSSPLTHAQCLAVIRESMTAKYQHDAIFVSEGARTMDSSRLTFALSSPKQRIDAGTNGTMGIGIPYALTAKLTNPDKLVVCIQGDSAFGFSAMEVETLVRCRLPVLIVVLNNSGIYKGVAEPEQYVANGGDKVMPSTALSSKTRYDILAISLGAKGYFVENGNELSDVMEKALVDVLDHERVCLVNVIIDNSGTEVLSFGWMNSKPKL</sequence>
<dbReference type="CDD" id="cd02004">
    <property type="entry name" value="TPP_BZL_OCoD_HPCL"/>
    <property type="match status" value="1"/>
</dbReference>
<accession>A0A1E4SXX0</accession>
<evidence type="ECO:0000256" key="7">
    <source>
        <dbReference type="ARBA" id="ARBA00044451"/>
    </source>
</evidence>
<evidence type="ECO:0000256" key="6">
    <source>
        <dbReference type="ARBA" id="ARBA00023239"/>
    </source>
</evidence>
<organism evidence="14 15">
    <name type="scientific">[Candida] arabinofermentans NRRL YB-2248</name>
    <dbReference type="NCBI Taxonomy" id="983967"/>
    <lineage>
        <taxon>Eukaryota</taxon>
        <taxon>Fungi</taxon>
        <taxon>Dikarya</taxon>
        <taxon>Ascomycota</taxon>
        <taxon>Saccharomycotina</taxon>
        <taxon>Pichiomycetes</taxon>
        <taxon>Pichiales</taxon>
        <taxon>Pichiaceae</taxon>
        <taxon>Ogataea</taxon>
        <taxon>Ogataea/Candida clade</taxon>
    </lineage>
</organism>
<dbReference type="PANTHER" id="PTHR43710:SF2">
    <property type="entry name" value="2-HYDROXYACYL-COA LYASE 1"/>
    <property type="match status" value="1"/>
</dbReference>
<proteinExistence type="inferred from homology"/>
<evidence type="ECO:0000313" key="15">
    <source>
        <dbReference type="Proteomes" id="UP000094801"/>
    </source>
</evidence>
<evidence type="ECO:0000259" key="13">
    <source>
        <dbReference type="Pfam" id="PF02776"/>
    </source>
</evidence>
<protein>
    <recommendedName>
        <fullName evidence="9">2-hydroxyacyl-CoA lyase</fullName>
        <ecNumber evidence="9">4.1.2.63</ecNumber>
    </recommendedName>
</protein>
<evidence type="ECO:0000256" key="2">
    <source>
        <dbReference type="ARBA" id="ARBA00007812"/>
    </source>
</evidence>
<dbReference type="InterPro" id="IPR011766">
    <property type="entry name" value="TPP_enzyme_TPP-bd"/>
</dbReference>
<dbReference type="SUPFAM" id="SSF52518">
    <property type="entry name" value="Thiamin diphosphate-binding fold (THDP-binding)"/>
    <property type="match status" value="2"/>
</dbReference>
<gene>
    <name evidence="14" type="ORF">CANARDRAFT_8703</name>
</gene>
<dbReference type="Pfam" id="PF02775">
    <property type="entry name" value="TPP_enzyme_C"/>
    <property type="match status" value="1"/>
</dbReference>
<dbReference type="EMBL" id="KV453857">
    <property type="protein sequence ID" value="ODV84349.1"/>
    <property type="molecule type" value="Genomic_DNA"/>
</dbReference>
<dbReference type="OrthoDB" id="10006023at2759"/>
<dbReference type="InterPro" id="IPR045025">
    <property type="entry name" value="HACL1-like"/>
</dbReference>
<evidence type="ECO:0000256" key="8">
    <source>
        <dbReference type="ARBA" id="ARBA00044454"/>
    </source>
</evidence>
<dbReference type="CDD" id="cd07035">
    <property type="entry name" value="TPP_PYR_POX_like"/>
    <property type="match status" value="1"/>
</dbReference>
<dbReference type="InterPro" id="IPR012000">
    <property type="entry name" value="Thiamin_PyroP_enz_cen_dom"/>
</dbReference>
<keyword evidence="15" id="KW-1185">Reference proteome</keyword>
<evidence type="ECO:0000259" key="12">
    <source>
        <dbReference type="Pfam" id="PF02775"/>
    </source>
</evidence>
<keyword evidence="3" id="KW-0479">Metal-binding</keyword>
<feature type="domain" description="Thiamine pyrophosphate enzyme N-terminal TPP-binding" evidence="13">
    <location>
        <begin position="4"/>
        <end position="120"/>
    </location>
</feature>
<dbReference type="InterPro" id="IPR012001">
    <property type="entry name" value="Thiamin_PyroP_enz_TPP-bd_dom"/>
</dbReference>
<reference evidence="15" key="1">
    <citation type="submission" date="2016-04" db="EMBL/GenBank/DDBJ databases">
        <title>Comparative genomics of biotechnologically important yeasts.</title>
        <authorList>
            <consortium name="DOE Joint Genome Institute"/>
            <person name="Riley R."/>
            <person name="Haridas S."/>
            <person name="Wolfe K.H."/>
            <person name="Lopes M.R."/>
            <person name="Hittinger C.T."/>
            <person name="Goker M."/>
            <person name="Salamov A."/>
            <person name="Wisecaver J."/>
            <person name="Long T.M."/>
            <person name="Aerts A.L."/>
            <person name="Barry K."/>
            <person name="Choi C."/>
            <person name="Clum A."/>
            <person name="Coughlan A.Y."/>
            <person name="Deshpande S."/>
            <person name="Douglass A.P."/>
            <person name="Hanson S.J."/>
            <person name="Klenk H.-P."/>
            <person name="Labutti K."/>
            <person name="Lapidus A."/>
            <person name="Lindquist E."/>
            <person name="Lipzen A."/>
            <person name="Meier-Kolthoff J.P."/>
            <person name="Ohm R.A."/>
            <person name="Otillar R.P."/>
            <person name="Pangilinan J."/>
            <person name="Peng Y."/>
            <person name="Rokas A."/>
            <person name="Rosa C.A."/>
            <person name="Scheuner C."/>
            <person name="Sibirny A.A."/>
            <person name="Slot J.C."/>
            <person name="Stielow J.B."/>
            <person name="Sun H."/>
            <person name="Kurtzman C.P."/>
            <person name="Blackwell M."/>
            <person name="Grigoriev I.V."/>
            <person name="Jeffries T.W."/>
        </authorList>
    </citation>
    <scope>NUCLEOTIDE SEQUENCE [LARGE SCALE GENOMIC DNA]</scope>
    <source>
        <strain evidence="15">NRRL YB-2248</strain>
    </source>
</reference>
<dbReference type="AlphaFoldDB" id="A0A1E4SXX0"/>
<feature type="domain" description="Thiamine pyrophosphate enzyme central" evidence="11">
    <location>
        <begin position="201"/>
        <end position="327"/>
    </location>
</feature>
<evidence type="ECO:0000256" key="5">
    <source>
        <dbReference type="ARBA" id="ARBA00023052"/>
    </source>
</evidence>
<dbReference type="GO" id="GO:0005777">
    <property type="term" value="C:peroxisome"/>
    <property type="evidence" value="ECO:0007669"/>
    <property type="project" value="TreeGrafter"/>
</dbReference>
<dbReference type="GO" id="GO:0000287">
    <property type="term" value="F:magnesium ion binding"/>
    <property type="evidence" value="ECO:0007669"/>
    <property type="project" value="InterPro"/>
</dbReference>
<dbReference type="Gene3D" id="3.40.50.1220">
    <property type="entry name" value="TPP-binding domain"/>
    <property type="match status" value="1"/>
</dbReference>
<evidence type="ECO:0000259" key="11">
    <source>
        <dbReference type="Pfam" id="PF00205"/>
    </source>
</evidence>
<dbReference type="GO" id="GO:0106359">
    <property type="term" value="F:2-hydroxyacyl-CoA lyase activity"/>
    <property type="evidence" value="ECO:0007669"/>
    <property type="project" value="UniProtKB-EC"/>
</dbReference>
<comment type="catalytic activity">
    <reaction evidence="8">
        <text>an (R)-2-hydroxy-long-chain-fatty acyl-CoA = a long-chain fatty aldehyde + formyl-CoA</text>
        <dbReference type="Rhea" id="RHEA:67444"/>
        <dbReference type="ChEBI" id="CHEBI:17176"/>
        <dbReference type="ChEBI" id="CHEBI:57376"/>
        <dbReference type="ChEBI" id="CHEBI:170012"/>
        <dbReference type="EC" id="4.1.2.63"/>
    </reaction>
    <physiologicalReaction direction="left-to-right" evidence="8">
        <dbReference type="Rhea" id="RHEA:67445"/>
    </physiologicalReaction>
</comment>
<keyword evidence="5 10" id="KW-0786">Thiamine pyrophosphate</keyword>
<evidence type="ECO:0000313" key="14">
    <source>
        <dbReference type="EMBL" id="ODV84349.1"/>
    </source>
</evidence>